<dbReference type="PROSITE" id="PS51343">
    <property type="entry name" value="PII_GLNB_DOM"/>
    <property type="match status" value="1"/>
</dbReference>
<dbReference type="InterPro" id="IPR002187">
    <property type="entry name" value="N-reg_PII"/>
</dbReference>
<dbReference type="RefSeq" id="WP_169072195.1">
    <property type="nucleotide sequence ID" value="NZ_SPMX01000130.1"/>
</dbReference>
<dbReference type="Proteomes" id="UP000886469">
    <property type="component" value="Unassembled WGS sequence"/>
</dbReference>
<name>A0ABX1TG14_9PROT</name>
<accession>A0ABX1TG14</accession>
<dbReference type="SUPFAM" id="SSF54913">
    <property type="entry name" value="GlnB-like"/>
    <property type="match status" value="1"/>
</dbReference>
<dbReference type="Gene3D" id="3.30.70.120">
    <property type="match status" value="1"/>
</dbReference>
<evidence type="ECO:0000313" key="1">
    <source>
        <dbReference type="EMBL" id="NMQ07979.1"/>
    </source>
</evidence>
<dbReference type="InterPro" id="IPR015867">
    <property type="entry name" value="N-reg_PII/ATP_PRibTrfase_C"/>
</dbReference>
<gene>
    <name evidence="1" type="ORF">E4Q08_23475</name>
</gene>
<sequence>MKEIKAFIRQHRIANVLQTLRDLKAADISYHNITVSQVQRPLASEDPAQQHYSLDLAEAVVSEYKLDLVCTDEVADELIGAITTAAHTGLPDAGWIFVSEVTKAIEIR</sequence>
<dbReference type="InterPro" id="IPR011322">
    <property type="entry name" value="N-reg_PII-like_a/b"/>
</dbReference>
<evidence type="ECO:0000313" key="2">
    <source>
        <dbReference type="Proteomes" id="UP000886469"/>
    </source>
</evidence>
<organism evidence="1 2">
    <name type="scientific">Candidatus Accumulibacter contiguus</name>
    <dbReference type="NCBI Taxonomy" id="2954381"/>
    <lineage>
        <taxon>Bacteria</taxon>
        <taxon>Pseudomonadati</taxon>
        <taxon>Pseudomonadota</taxon>
        <taxon>Betaproteobacteria</taxon>
        <taxon>Candidatus Accumulibacter</taxon>
    </lineage>
</organism>
<reference evidence="1" key="1">
    <citation type="submission" date="2019-03" db="EMBL/GenBank/DDBJ databases">
        <title>Metabolic reconstructions from genomes of highly enriched 'Candidatus Accumulibacter' and 'Candidatus Competibacter' bioreactor populations.</title>
        <authorList>
            <person name="Annavajhala M.K."/>
            <person name="Welles L."/>
            <person name="Abbas B."/>
            <person name="Sorokin D."/>
            <person name="Park H."/>
            <person name="Van Loosdrecht M."/>
            <person name="Chandran K."/>
        </authorList>
    </citation>
    <scope>NUCLEOTIDE SEQUENCE</scope>
    <source>
        <strain evidence="1">SBR_L</strain>
    </source>
</reference>
<protein>
    <submittedName>
        <fullName evidence="1">P-II family nitrogen regulator</fullName>
    </submittedName>
</protein>
<dbReference type="PRINTS" id="PR00340">
    <property type="entry name" value="PIIGLNB"/>
</dbReference>
<dbReference type="SMART" id="SM00938">
    <property type="entry name" value="P-II"/>
    <property type="match status" value="1"/>
</dbReference>
<comment type="caution">
    <text evidence="1">The sequence shown here is derived from an EMBL/GenBank/DDBJ whole genome shotgun (WGS) entry which is preliminary data.</text>
</comment>
<proteinExistence type="predicted"/>
<dbReference type="Pfam" id="PF00543">
    <property type="entry name" value="P-II"/>
    <property type="match status" value="1"/>
</dbReference>
<dbReference type="EMBL" id="SPMX01000130">
    <property type="protein sequence ID" value="NMQ07979.1"/>
    <property type="molecule type" value="Genomic_DNA"/>
</dbReference>
<keyword evidence="2" id="KW-1185">Reference proteome</keyword>